<evidence type="ECO:0000259" key="4">
    <source>
        <dbReference type="Pfam" id="PF02872"/>
    </source>
</evidence>
<keyword evidence="2" id="KW-0378">Hydrolase</keyword>
<dbReference type="InterPro" id="IPR008334">
    <property type="entry name" value="5'-Nucleotdase_C"/>
</dbReference>
<dbReference type="Gene3D" id="3.60.21.10">
    <property type="match status" value="1"/>
</dbReference>
<keyword evidence="2" id="KW-0547">Nucleotide-binding</keyword>
<name>A0ABY4GVQ4_9BACI</name>
<dbReference type="Pfam" id="PF00149">
    <property type="entry name" value="Metallophos"/>
    <property type="match status" value="1"/>
</dbReference>
<dbReference type="Proteomes" id="UP000831537">
    <property type="component" value="Chromosome"/>
</dbReference>
<keyword evidence="6" id="KW-1185">Reference proteome</keyword>
<gene>
    <name evidence="5" type="ORF">MUN87_10170</name>
</gene>
<proteinExistence type="inferred from homology"/>
<dbReference type="Pfam" id="PF02872">
    <property type="entry name" value="5_nucleotid_C"/>
    <property type="match status" value="1"/>
</dbReference>
<evidence type="ECO:0000256" key="1">
    <source>
        <dbReference type="ARBA" id="ARBA00022729"/>
    </source>
</evidence>
<dbReference type="PANTHER" id="PTHR11575">
    <property type="entry name" value="5'-NUCLEOTIDASE-RELATED"/>
    <property type="match status" value="1"/>
</dbReference>
<reference evidence="5 6" key="1">
    <citation type="submission" date="2022-04" db="EMBL/GenBank/DDBJ databases">
        <title>Gracilibacillus sp. isolated from saltern.</title>
        <authorList>
            <person name="Won M."/>
            <person name="Lee C.-M."/>
            <person name="Woen H.-Y."/>
            <person name="Kwon S.-W."/>
        </authorList>
    </citation>
    <scope>NUCLEOTIDE SEQUENCE [LARGE SCALE GENOMIC DNA]</scope>
    <source>
        <strain evidence="5 6">SSPM10-3</strain>
    </source>
</reference>
<dbReference type="RefSeq" id="WP_244747658.1">
    <property type="nucleotide sequence ID" value="NZ_CP095071.1"/>
</dbReference>
<dbReference type="InterPro" id="IPR006179">
    <property type="entry name" value="5_nucleotidase/apyrase"/>
</dbReference>
<dbReference type="PANTHER" id="PTHR11575:SF6">
    <property type="entry name" value="2',3'-CYCLIC-NUCLEOTIDE 2'-PHOSPHODIESTERASE_3'-NUCLEOTIDASE"/>
    <property type="match status" value="1"/>
</dbReference>
<feature type="domain" description="Calcineurin-like phosphoesterase" evidence="3">
    <location>
        <begin position="5"/>
        <end position="237"/>
    </location>
</feature>
<dbReference type="SUPFAM" id="SSF55816">
    <property type="entry name" value="5'-nucleotidase (syn. UDP-sugar hydrolase), C-terminal domain"/>
    <property type="match status" value="1"/>
</dbReference>
<dbReference type="SUPFAM" id="SSF56300">
    <property type="entry name" value="Metallo-dependent phosphatases"/>
    <property type="match status" value="1"/>
</dbReference>
<evidence type="ECO:0000313" key="6">
    <source>
        <dbReference type="Proteomes" id="UP000831537"/>
    </source>
</evidence>
<dbReference type="EMBL" id="CP095071">
    <property type="protein sequence ID" value="UOQ87217.1"/>
    <property type="molecule type" value="Genomic_DNA"/>
</dbReference>
<dbReference type="Gene3D" id="3.90.780.10">
    <property type="entry name" value="5'-Nucleotidase, C-terminal domain"/>
    <property type="match status" value="1"/>
</dbReference>
<dbReference type="PRINTS" id="PR01607">
    <property type="entry name" value="APYRASEFAMLY"/>
</dbReference>
<dbReference type="PROSITE" id="PS00786">
    <property type="entry name" value="5_NUCLEOTIDASE_2"/>
    <property type="match status" value="1"/>
</dbReference>
<dbReference type="InterPro" id="IPR029052">
    <property type="entry name" value="Metallo-depent_PP-like"/>
</dbReference>
<evidence type="ECO:0000259" key="3">
    <source>
        <dbReference type="Pfam" id="PF00149"/>
    </source>
</evidence>
<protein>
    <submittedName>
        <fullName evidence="5">Bifunctional metallophosphatase/5'-nucleotidase</fullName>
    </submittedName>
</protein>
<accession>A0ABY4GVQ4</accession>
<dbReference type="InterPro" id="IPR004843">
    <property type="entry name" value="Calcineurin-like_PHP"/>
</dbReference>
<comment type="similarity">
    <text evidence="2">Belongs to the 5'-nucleotidase family.</text>
</comment>
<evidence type="ECO:0000256" key="2">
    <source>
        <dbReference type="RuleBase" id="RU362119"/>
    </source>
</evidence>
<organism evidence="5 6">
    <name type="scientific">Gracilibacillus salinarum</name>
    <dbReference type="NCBI Taxonomy" id="2932255"/>
    <lineage>
        <taxon>Bacteria</taxon>
        <taxon>Bacillati</taxon>
        <taxon>Bacillota</taxon>
        <taxon>Bacilli</taxon>
        <taxon>Bacillales</taxon>
        <taxon>Bacillaceae</taxon>
        <taxon>Gracilibacillus</taxon>
    </lineage>
</organism>
<dbReference type="InterPro" id="IPR006146">
    <property type="entry name" value="5'-Nucleotdase_CS"/>
</dbReference>
<keyword evidence="1" id="KW-0732">Signal</keyword>
<sequence length="515" mass="57771">MKRFSICITSDVHGYIMPNNYRNQEEEAMGLAKAASIISEIRKKHRMILIDNGDFIQGSPFTYYFAKKVSRKPSPMIKSANLLGYDAAIIGNHEFNYGMSYLNNTIDASDFPWLSANIVHHDTGEPVFGQPYIIKEIDHVRVAILGTTTHYIPNWEDPKTIEGLSFEDACQSIKKWVDFIKVTEAPDVMVVCYHGGFERDPSSGEPTEASTGENQGYQICETVDGIDILITGHQHRYIAEVIKGVTVIQPGSNGQALGEIVVSYNEAEVASISTAIHYVGEQTTVDTQITDGIAEEEKEVQAFLDQTIATTAGAMEIQDPLSVRMQGHPFINYINALQMKVSDAPISCTALFHDQSPGFPKQITMRDIVANYIYPNTLKVLRVTGNDIKAALEKSATFFTVDNGQININPDFIHPKPQPYNYDMWQGIDYQIKVSNPIGDRVIKLSFQGEPIEPEQYYQVVMNNYRASGGGDYHMFKQKEVIKDIPVDMTELITDDLLKQGVIHPDLTRHFEILR</sequence>
<dbReference type="InterPro" id="IPR036907">
    <property type="entry name" value="5'-Nucleotdase_C_sf"/>
</dbReference>
<feature type="domain" description="5'-Nucleotidase C-terminal" evidence="4">
    <location>
        <begin position="320"/>
        <end position="478"/>
    </location>
</feature>
<evidence type="ECO:0000313" key="5">
    <source>
        <dbReference type="EMBL" id="UOQ87217.1"/>
    </source>
</evidence>